<dbReference type="EMBL" id="NMTZ01000015">
    <property type="protein sequence ID" value="PDX84340.1"/>
    <property type="molecule type" value="Genomic_DNA"/>
</dbReference>
<dbReference type="Proteomes" id="UP000220480">
    <property type="component" value="Unassembled WGS sequence"/>
</dbReference>
<reference evidence="2 3" key="1">
    <citation type="journal article" date="2017" name="Front. Microbiol.">
        <title>New Insights into the Diversity of the Genus Faecalibacterium.</title>
        <authorList>
            <person name="Benevides L."/>
            <person name="Burman S."/>
            <person name="Martin R."/>
            <person name="Robert V."/>
            <person name="Thomas M."/>
            <person name="Miquel S."/>
            <person name="Chain F."/>
            <person name="Sokol H."/>
            <person name="Bermudez-Humaran L.G."/>
            <person name="Morrison M."/>
            <person name="Langella P."/>
            <person name="Azevedo V.A."/>
            <person name="Chatel J.M."/>
            <person name="Soares S."/>
        </authorList>
    </citation>
    <scope>NUCLEOTIDE SEQUENCE [LARGE SCALE GENOMIC DNA]</scope>
    <source>
        <strain evidence="2 3">CNCM I 4644</strain>
    </source>
</reference>
<name>A0A2A7AZ37_9FIRM</name>
<dbReference type="AlphaFoldDB" id="A0A2A7AZ37"/>
<evidence type="ECO:0000313" key="2">
    <source>
        <dbReference type="EMBL" id="PDX84340.1"/>
    </source>
</evidence>
<gene>
    <name evidence="2" type="ORF">CGS59_05865</name>
</gene>
<evidence type="ECO:0000256" key="1">
    <source>
        <dbReference type="SAM" id="Phobius"/>
    </source>
</evidence>
<dbReference type="RefSeq" id="WP_097779253.1">
    <property type="nucleotide sequence ID" value="NZ_NMTZ01000015.1"/>
</dbReference>
<organism evidence="2 3">
    <name type="scientific">Faecalibacterium prausnitzii</name>
    <dbReference type="NCBI Taxonomy" id="853"/>
    <lineage>
        <taxon>Bacteria</taxon>
        <taxon>Bacillati</taxon>
        <taxon>Bacillota</taxon>
        <taxon>Clostridia</taxon>
        <taxon>Eubacteriales</taxon>
        <taxon>Oscillospiraceae</taxon>
        <taxon>Faecalibacterium</taxon>
    </lineage>
</organism>
<protein>
    <submittedName>
        <fullName evidence="2">Uncharacterized protein</fullName>
    </submittedName>
</protein>
<keyword evidence="1" id="KW-1133">Transmembrane helix</keyword>
<accession>A0A2A7AZ37</accession>
<keyword evidence="1" id="KW-0812">Transmembrane</keyword>
<keyword evidence="1" id="KW-0472">Membrane</keyword>
<feature type="transmembrane region" description="Helical" evidence="1">
    <location>
        <begin position="105"/>
        <end position="128"/>
    </location>
</feature>
<proteinExistence type="predicted"/>
<feature type="transmembrane region" description="Helical" evidence="1">
    <location>
        <begin position="44"/>
        <end position="66"/>
    </location>
</feature>
<comment type="caution">
    <text evidence="2">The sequence shown here is derived from an EMBL/GenBank/DDBJ whole genome shotgun (WGS) entry which is preliminary data.</text>
</comment>
<evidence type="ECO:0000313" key="3">
    <source>
        <dbReference type="Proteomes" id="UP000220480"/>
    </source>
</evidence>
<sequence>MDFLKQKGPLARDFCNTLIYIISLVSLKPASLQSVLTELQWNGMWFFSLAFFAVIFMEMLSDFLLVTDCCTAWKALNGNVSEAEFHNLQQIVLCENQKVSIEKKLASTILLVLMICATAAFVWFTFWYKVLL</sequence>